<dbReference type="GO" id="GO:0020037">
    <property type="term" value="F:heme binding"/>
    <property type="evidence" value="ECO:0007669"/>
    <property type="project" value="InterPro"/>
</dbReference>
<reference evidence="6 7" key="1">
    <citation type="submission" date="2018-05" db="EMBL/GenBank/DDBJ databases">
        <title>Genomic Encyclopedia of Type Strains, Phase IV (KMG-IV): sequencing the most valuable type-strain genomes for metagenomic binning, comparative biology and taxonomic classification.</title>
        <authorList>
            <person name="Goeker M."/>
        </authorList>
    </citation>
    <scope>NUCLEOTIDE SEQUENCE [LARGE SCALE GENOMIC DNA]</scope>
    <source>
        <strain evidence="6 7">DSM 103371</strain>
    </source>
</reference>
<protein>
    <recommendedName>
        <fullName evidence="5">Cytochrome c domain-containing protein</fullName>
    </recommendedName>
</protein>
<keyword evidence="2 4" id="KW-0479">Metal-binding</keyword>
<sequence>MLASGFDKQILPRFKFKHRVDVAPVTEGEADMALGDQGERVFQIIGGDEVRLDIAMPSPEADLFLDWLRSDPGIAAVESFEVDGKPVYAATEAASEVVVKETFDGDTQVGARLALVHCGRCHVVDDRNRMGGIGSTPSFEAMRGRPDWSTLFLAFYAENPHPSFTQVEGVTEPFGPDRQVHIVPVEITLDEIEAITAFVATLKPKDLGGGVQSN</sequence>
<accession>A0A316G4U8</accession>
<dbReference type="SUPFAM" id="SSF46626">
    <property type="entry name" value="Cytochrome c"/>
    <property type="match status" value="1"/>
</dbReference>
<dbReference type="GO" id="GO:0009055">
    <property type="term" value="F:electron transfer activity"/>
    <property type="evidence" value="ECO:0007669"/>
    <property type="project" value="InterPro"/>
</dbReference>
<dbReference type="GO" id="GO:0046872">
    <property type="term" value="F:metal ion binding"/>
    <property type="evidence" value="ECO:0007669"/>
    <property type="project" value="UniProtKB-KW"/>
</dbReference>
<proteinExistence type="predicted"/>
<organism evidence="6 7">
    <name type="scientific">Silicimonas algicola</name>
    <dbReference type="NCBI Taxonomy" id="1826607"/>
    <lineage>
        <taxon>Bacteria</taxon>
        <taxon>Pseudomonadati</taxon>
        <taxon>Pseudomonadota</taxon>
        <taxon>Alphaproteobacteria</taxon>
        <taxon>Rhodobacterales</taxon>
        <taxon>Paracoccaceae</taxon>
    </lineage>
</organism>
<comment type="caution">
    <text evidence="6">The sequence shown here is derived from an EMBL/GenBank/DDBJ whole genome shotgun (WGS) entry which is preliminary data.</text>
</comment>
<evidence type="ECO:0000313" key="7">
    <source>
        <dbReference type="Proteomes" id="UP000245390"/>
    </source>
</evidence>
<dbReference type="PROSITE" id="PS51007">
    <property type="entry name" value="CYTC"/>
    <property type="match status" value="1"/>
</dbReference>
<evidence type="ECO:0000256" key="4">
    <source>
        <dbReference type="PROSITE-ProRule" id="PRU00433"/>
    </source>
</evidence>
<dbReference type="AlphaFoldDB" id="A0A316G4U8"/>
<dbReference type="EMBL" id="QGGV01000010">
    <property type="protein sequence ID" value="PWK54800.1"/>
    <property type="molecule type" value="Genomic_DNA"/>
</dbReference>
<dbReference type="Proteomes" id="UP000245390">
    <property type="component" value="Unassembled WGS sequence"/>
</dbReference>
<evidence type="ECO:0000256" key="3">
    <source>
        <dbReference type="ARBA" id="ARBA00023004"/>
    </source>
</evidence>
<feature type="domain" description="Cytochrome c" evidence="5">
    <location>
        <begin position="105"/>
        <end position="203"/>
    </location>
</feature>
<evidence type="ECO:0000256" key="2">
    <source>
        <dbReference type="ARBA" id="ARBA00022723"/>
    </source>
</evidence>
<gene>
    <name evidence="6" type="ORF">C8D95_11092</name>
</gene>
<keyword evidence="7" id="KW-1185">Reference proteome</keyword>
<keyword evidence="1 4" id="KW-0349">Heme</keyword>
<evidence type="ECO:0000259" key="5">
    <source>
        <dbReference type="PROSITE" id="PS51007"/>
    </source>
</evidence>
<dbReference type="InterPro" id="IPR036909">
    <property type="entry name" value="Cyt_c-like_dom_sf"/>
</dbReference>
<evidence type="ECO:0000313" key="6">
    <source>
        <dbReference type="EMBL" id="PWK54800.1"/>
    </source>
</evidence>
<evidence type="ECO:0000256" key="1">
    <source>
        <dbReference type="ARBA" id="ARBA00022617"/>
    </source>
</evidence>
<keyword evidence="3 4" id="KW-0408">Iron</keyword>
<dbReference type="InterPro" id="IPR009056">
    <property type="entry name" value="Cyt_c-like_dom"/>
</dbReference>
<name>A0A316G4U8_9RHOB</name>